<keyword evidence="4" id="KW-1003">Cell membrane</keyword>
<organism evidence="14 15">
    <name type="scientific">Thiohalocapsa marina</name>
    <dbReference type="NCBI Taxonomy" id="424902"/>
    <lineage>
        <taxon>Bacteria</taxon>
        <taxon>Pseudomonadati</taxon>
        <taxon>Pseudomonadota</taxon>
        <taxon>Gammaproteobacteria</taxon>
        <taxon>Chromatiales</taxon>
        <taxon>Chromatiaceae</taxon>
        <taxon>Thiohalocapsa</taxon>
    </lineage>
</organism>
<gene>
    <name evidence="14" type="ORF">F2Q65_16920</name>
</gene>
<keyword evidence="7" id="KW-0479">Metal-binding</keyword>
<reference evidence="14 15" key="1">
    <citation type="submission" date="2019-09" db="EMBL/GenBank/DDBJ databases">
        <title>Whole-genome sequence of the purple sulfur bacterium Thiohalocapsa marina DSM 19078.</title>
        <authorList>
            <person name="Kyndt J.A."/>
            <person name="Meyer T.E."/>
        </authorList>
    </citation>
    <scope>NUCLEOTIDE SEQUENCE [LARGE SCALE GENOMIC DNA]</scope>
    <source>
        <strain evidence="14 15">DSM 19078</strain>
    </source>
</reference>
<name>A0A5M8FGJ6_9GAMM</name>
<dbReference type="PANTHER" id="PTHR30333">
    <property type="entry name" value="CYTOCHROME C-TYPE PROTEIN"/>
    <property type="match status" value="1"/>
</dbReference>
<evidence type="ECO:0000313" key="14">
    <source>
        <dbReference type="EMBL" id="KAA6182896.1"/>
    </source>
</evidence>
<keyword evidence="3" id="KW-0813">Transport</keyword>
<dbReference type="Proteomes" id="UP000322981">
    <property type="component" value="Unassembled WGS sequence"/>
</dbReference>
<dbReference type="RefSeq" id="WP_150094587.1">
    <property type="nucleotide sequence ID" value="NZ_VWXX01000039.1"/>
</dbReference>
<dbReference type="InterPro" id="IPR005126">
    <property type="entry name" value="NapC/NirT_cyt_c_N"/>
</dbReference>
<evidence type="ECO:0000313" key="15">
    <source>
        <dbReference type="Proteomes" id="UP000322981"/>
    </source>
</evidence>
<dbReference type="Pfam" id="PF03264">
    <property type="entry name" value="Cytochrom_NNT"/>
    <property type="match status" value="1"/>
</dbReference>
<feature type="domain" description="NapC/NirT cytochrome c N-terminal" evidence="13">
    <location>
        <begin position="13"/>
        <end position="177"/>
    </location>
</feature>
<evidence type="ECO:0000256" key="3">
    <source>
        <dbReference type="ARBA" id="ARBA00022448"/>
    </source>
</evidence>
<dbReference type="GO" id="GO:0005886">
    <property type="term" value="C:plasma membrane"/>
    <property type="evidence" value="ECO:0007669"/>
    <property type="project" value="UniProtKB-SubCell"/>
</dbReference>
<dbReference type="OrthoDB" id="9782159at2"/>
<evidence type="ECO:0000256" key="7">
    <source>
        <dbReference type="ARBA" id="ARBA00022723"/>
    </source>
</evidence>
<evidence type="ECO:0000256" key="10">
    <source>
        <dbReference type="ARBA" id="ARBA00023004"/>
    </source>
</evidence>
<proteinExistence type="inferred from homology"/>
<keyword evidence="15" id="KW-1185">Reference proteome</keyword>
<dbReference type="AlphaFoldDB" id="A0A5M8FGJ6"/>
<keyword evidence="5" id="KW-0349">Heme</keyword>
<sequence>MIKLRAPLFITRHVLFALIAGSLGGVAFVFFLLEFDHFTNTNAFCTSCHSMTYAEVAYQQSPHYNSPSGVRASCGDCHVSEGLIAATYDHAVGIGDLFKQLFGADYDDPVINLLHLPESAFTARAWFRDRDSATCNRCHVVDAIQGTRANTAAIHREETEGKTCIDCHYNLVHRKVPDQRTFKREAWNAMVEQEFGLAPGAAADLLAGPEAR</sequence>
<evidence type="ECO:0000256" key="11">
    <source>
        <dbReference type="ARBA" id="ARBA00023136"/>
    </source>
</evidence>
<dbReference type="GO" id="GO:0046872">
    <property type="term" value="F:metal ion binding"/>
    <property type="evidence" value="ECO:0007669"/>
    <property type="project" value="UniProtKB-KW"/>
</dbReference>
<evidence type="ECO:0000256" key="1">
    <source>
        <dbReference type="ARBA" id="ARBA00004236"/>
    </source>
</evidence>
<dbReference type="InterPro" id="IPR036280">
    <property type="entry name" value="Multihaem_cyt_sf"/>
</dbReference>
<feature type="transmembrane region" description="Helical" evidence="12">
    <location>
        <begin position="12"/>
        <end position="33"/>
    </location>
</feature>
<dbReference type="EMBL" id="VWXX01000039">
    <property type="protein sequence ID" value="KAA6182896.1"/>
    <property type="molecule type" value="Genomic_DNA"/>
</dbReference>
<keyword evidence="8" id="KW-0249">Electron transport</keyword>
<protein>
    <submittedName>
        <fullName evidence="14">Cytochrome C</fullName>
    </submittedName>
</protein>
<evidence type="ECO:0000256" key="6">
    <source>
        <dbReference type="ARBA" id="ARBA00022692"/>
    </source>
</evidence>
<evidence type="ECO:0000256" key="8">
    <source>
        <dbReference type="ARBA" id="ARBA00022982"/>
    </source>
</evidence>
<dbReference type="InterPro" id="IPR051174">
    <property type="entry name" value="Cytochrome_c-type_ET"/>
</dbReference>
<evidence type="ECO:0000256" key="4">
    <source>
        <dbReference type="ARBA" id="ARBA00022475"/>
    </source>
</evidence>
<keyword evidence="11 12" id="KW-0472">Membrane</keyword>
<comment type="similarity">
    <text evidence="2">Belongs to the NapC/NirT/NrfH family.</text>
</comment>
<dbReference type="Gene3D" id="1.10.3820.10">
    <property type="entry name" value="Di-heme elbow motif domain"/>
    <property type="match status" value="1"/>
</dbReference>
<keyword evidence="10" id="KW-0408">Iron</keyword>
<evidence type="ECO:0000256" key="2">
    <source>
        <dbReference type="ARBA" id="ARBA00007395"/>
    </source>
</evidence>
<dbReference type="InterPro" id="IPR038266">
    <property type="entry name" value="NapC/NirT_cytc_sf"/>
</dbReference>
<dbReference type="SUPFAM" id="SSF48695">
    <property type="entry name" value="Multiheme cytochromes"/>
    <property type="match status" value="1"/>
</dbReference>
<evidence type="ECO:0000256" key="9">
    <source>
        <dbReference type="ARBA" id="ARBA00022989"/>
    </source>
</evidence>
<evidence type="ECO:0000259" key="13">
    <source>
        <dbReference type="Pfam" id="PF03264"/>
    </source>
</evidence>
<evidence type="ECO:0000256" key="5">
    <source>
        <dbReference type="ARBA" id="ARBA00022617"/>
    </source>
</evidence>
<evidence type="ECO:0000256" key="12">
    <source>
        <dbReference type="SAM" id="Phobius"/>
    </source>
</evidence>
<accession>A0A5M8FGJ6</accession>
<dbReference type="GO" id="GO:0009061">
    <property type="term" value="P:anaerobic respiration"/>
    <property type="evidence" value="ECO:0007669"/>
    <property type="project" value="TreeGrafter"/>
</dbReference>
<dbReference type="PANTHER" id="PTHR30333:SF1">
    <property type="entry name" value="CYTOCHROME C-TYPE PROTEIN NAPC"/>
    <property type="match status" value="1"/>
</dbReference>
<comment type="subcellular location">
    <subcellularLocation>
        <location evidence="1">Cell membrane</location>
    </subcellularLocation>
</comment>
<keyword evidence="9 12" id="KW-1133">Transmembrane helix</keyword>
<dbReference type="GO" id="GO:0009055">
    <property type="term" value="F:electron transfer activity"/>
    <property type="evidence" value="ECO:0007669"/>
    <property type="project" value="TreeGrafter"/>
</dbReference>
<keyword evidence="6 12" id="KW-0812">Transmembrane</keyword>
<comment type="caution">
    <text evidence="14">The sequence shown here is derived from an EMBL/GenBank/DDBJ whole genome shotgun (WGS) entry which is preliminary data.</text>
</comment>